<keyword evidence="10" id="KW-0812">Transmembrane</keyword>
<dbReference type="GO" id="GO:0016020">
    <property type="term" value="C:membrane"/>
    <property type="evidence" value="ECO:0007669"/>
    <property type="project" value="UniProtKB-SubCell"/>
</dbReference>
<evidence type="ECO:0000256" key="1">
    <source>
        <dbReference type="ARBA" id="ARBA00000085"/>
    </source>
</evidence>
<protein>
    <recommendedName>
        <fullName evidence="3">histidine kinase</fullName>
        <ecNumber evidence="3">2.7.13.3</ecNumber>
    </recommendedName>
</protein>
<dbReference type="CDD" id="cd00082">
    <property type="entry name" value="HisKA"/>
    <property type="match status" value="1"/>
</dbReference>
<evidence type="ECO:0000313" key="14">
    <source>
        <dbReference type="Proteomes" id="UP000176938"/>
    </source>
</evidence>
<evidence type="ECO:0000256" key="6">
    <source>
        <dbReference type="ARBA" id="ARBA00022741"/>
    </source>
</evidence>
<dbReference type="PANTHER" id="PTHR43065:SF10">
    <property type="entry name" value="PEROXIDE STRESS-ACTIVATED HISTIDINE KINASE MAK3"/>
    <property type="match status" value="1"/>
</dbReference>
<feature type="transmembrane region" description="Helical" evidence="10">
    <location>
        <begin position="204"/>
        <end position="223"/>
    </location>
</feature>
<dbReference type="CDD" id="cd12912">
    <property type="entry name" value="PDC2_MCP_like"/>
    <property type="match status" value="1"/>
</dbReference>
<feature type="transmembrane region" description="Helical" evidence="10">
    <location>
        <begin position="6"/>
        <end position="28"/>
    </location>
</feature>
<dbReference type="PROSITE" id="PS50109">
    <property type="entry name" value="HIS_KIN"/>
    <property type="match status" value="1"/>
</dbReference>
<feature type="transmembrane region" description="Helical" evidence="10">
    <location>
        <begin position="150"/>
        <end position="167"/>
    </location>
</feature>
<evidence type="ECO:0000256" key="4">
    <source>
        <dbReference type="ARBA" id="ARBA00022553"/>
    </source>
</evidence>
<evidence type="ECO:0000259" key="11">
    <source>
        <dbReference type="PROSITE" id="PS50109"/>
    </source>
</evidence>
<evidence type="ECO:0000256" key="2">
    <source>
        <dbReference type="ARBA" id="ARBA00004370"/>
    </source>
</evidence>
<evidence type="ECO:0000256" key="5">
    <source>
        <dbReference type="ARBA" id="ARBA00022679"/>
    </source>
</evidence>
<feature type="transmembrane region" description="Helical" evidence="10">
    <location>
        <begin position="406"/>
        <end position="425"/>
    </location>
</feature>
<dbReference type="CDD" id="cd06225">
    <property type="entry name" value="HAMP"/>
    <property type="match status" value="1"/>
</dbReference>
<dbReference type="Proteomes" id="UP000176938">
    <property type="component" value="Unassembled WGS sequence"/>
</dbReference>
<gene>
    <name evidence="13" type="ORF">A3H38_04525</name>
</gene>
<name>A0A1F4RGS4_UNCSA</name>
<dbReference type="Gene3D" id="1.10.287.130">
    <property type="match status" value="1"/>
</dbReference>
<dbReference type="SMART" id="SM00304">
    <property type="entry name" value="HAMP"/>
    <property type="match status" value="1"/>
</dbReference>
<evidence type="ECO:0000259" key="12">
    <source>
        <dbReference type="PROSITE" id="PS50885"/>
    </source>
</evidence>
<dbReference type="Pfam" id="PF02518">
    <property type="entry name" value="HATPase_c"/>
    <property type="match status" value="1"/>
</dbReference>
<dbReference type="PRINTS" id="PR00344">
    <property type="entry name" value="BCTRLSENSOR"/>
</dbReference>
<organism evidence="13 14">
    <name type="scientific">candidate division WOR-1 bacterium RIFCSPLOWO2_02_FULL_46_20</name>
    <dbReference type="NCBI Taxonomy" id="1802567"/>
    <lineage>
        <taxon>Bacteria</taxon>
        <taxon>Bacillati</taxon>
        <taxon>Saganbacteria</taxon>
    </lineage>
</organism>
<evidence type="ECO:0000313" key="13">
    <source>
        <dbReference type="EMBL" id="OGC07316.1"/>
    </source>
</evidence>
<keyword evidence="10" id="KW-1133">Transmembrane helix</keyword>
<comment type="catalytic activity">
    <reaction evidence="1">
        <text>ATP + protein L-histidine = ADP + protein N-phospho-L-histidine.</text>
        <dbReference type="EC" id="2.7.13.3"/>
    </reaction>
</comment>
<comment type="subcellular location">
    <subcellularLocation>
        <location evidence="2">Membrane</location>
    </subcellularLocation>
</comment>
<keyword evidence="6" id="KW-0547">Nucleotide-binding</keyword>
<dbReference type="PROSITE" id="PS50885">
    <property type="entry name" value="HAMP"/>
    <property type="match status" value="1"/>
</dbReference>
<keyword evidence="5" id="KW-0808">Transferase</keyword>
<evidence type="ECO:0000256" key="8">
    <source>
        <dbReference type="ARBA" id="ARBA00022840"/>
    </source>
</evidence>
<dbReference type="PANTHER" id="PTHR43065">
    <property type="entry name" value="SENSOR HISTIDINE KINASE"/>
    <property type="match status" value="1"/>
</dbReference>
<evidence type="ECO:0000256" key="3">
    <source>
        <dbReference type="ARBA" id="ARBA00012438"/>
    </source>
</evidence>
<dbReference type="GO" id="GO:0005524">
    <property type="term" value="F:ATP binding"/>
    <property type="evidence" value="ECO:0007669"/>
    <property type="project" value="UniProtKB-KW"/>
</dbReference>
<feature type="transmembrane region" description="Helical" evidence="10">
    <location>
        <begin position="78"/>
        <end position="95"/>
    </location>
</feature>
<dbReference type="InterPro" id="IPR036097">
    <property type="entry name" value="HisK_dim/P_sf"/>
</dbReference>
<keyword evidence="10" id="KW-0472">Membrane</keyword>
<dbReference type="SMART" id="SM00387">
    <property type="entry name" value="HATPase_c"/>
    <property type="match status" value="1"/>
</dbReference>
<dbReference type="EMBL" id="METP01000006">
    <property type="protein sequence ID" value="OGC07316.1"/>
    <property type="molecule type" value="Genomic_DNA"/>
</dbReference>
<dbReference type="Pfam" id="PF00672">
    <property type="entry name" value="HAMP"/>
    <property type="match status" value="1"/>
</dbReference>
<dbReference type="GO" id="GO:0000155">
    <property type="term" value="F:phosphorelay sensor kinase activity"/>
    <property type="evidence" value="ECO:0007669"/>
    <property type="project" value="InterPro"/>
</dbReference>
<keyword evidence="7" id="KW-0418">Kinase</keyword>
<reference evidence="13 14" key="1">
    <citation type="journal article" date="2016" name="Nat. Commun.">
        <title>Thousands of microbial genomes shed light on interconnected biogeochemical processes in an aquifer system.</title>
        <authorList>
            <person name="Anantharaman K."/>
            <person name="Brown C.T."/>
            <person name="Hug L.A."/>
            <person name="Sharon I."/>
            <person name="Castelle C.J."/>
            <person name="Probst A.J."/>
            <person name="Thomas B.C."/>
            <person name="Singh A."/>
            <person name="Wilkins M.J."/>
            <person name="Karaoz U."/>
            <person name="Brodie E.L."/>
            <person name="Williams K.H."/>
            <person name="Hubbard S.S."/>
            <person name="Banfield J.F."/>
        </authorList>
    </citation>
    <scope>NUCLEOTIDE SEQUENCE [LARGE SCALE GENOMIC DNA]</scope>
</reference>
<feature type="transmembrane region" description="Helical" evidence="10">
    <location>
        <begin position="179"/>
        <end position="198"/>
    </location>
</feature>
<comment type="caution">
    <text evidence="13">The sequence shown here is derived from an EMBL/GenBank/DDBJ whole genome shotgun (WGS) entry which is preliminary data.</text>
</comment>
<dbReference type="AlphaFoldDB" id="A0A1F4RGS4"/>
<evidence type="ECO:0000256" key="7">
    <source>
        <dbReference type="ARBA" id="ARBA00022777"/>
    </source>
</evidence>
<dbReference type="InterPro" id="IPR005467">
    <property type="entry name" value="His_kinase_dom"/>
</dbReference>
<dbReference type="Gene3D" id="3.30.565.10">
    <property type="entry name" value="Histidine kinase-like ATPase, C-terminal domain"/>
    <property type="match status" value="1"/>
</dbReference>
<dbReference type="InterPro" id="IPR004358">
    <property type="entry name" value="Sig_transdc_His_kin-like_C"/>
</dbReference>
<evidence type="ECO:0000256" key="10">
    <source>
        <dbReference type="SAM" id="Phobius"/>
    </source>
</evidence>
<dbReference type="Pfam" id="PF00512">
    <property type="entry name" value="HisKA"/>
    <property type="match status" value="1"/>
</dbReference>
<keyword evidence="4" id="KW-0597">Phosphoprotein</keyword>
<keyword evidence="8" id="KW-0067">ATP-binding</keyword>
<dbReference type="SUPFAM" id="SSF158472">
    <property type="entry name" value="HAMP domain-like"/>
    <property type="match status" value="1"/>
</dbReference>
<feature type="transmembrane region" description="Helical" evidence="10">
    <location>
        <begin position="244"/>
        <end position="268"/>
    </location>
</feature>
<dbReference type="SUPFAM" id="SSF55874">
    <property type="entry name" value="ATPase domain of HSP90 chaperone/DNA topoisomerase II/histidine kinase"/>
    <property type="match status" value="1"/>
</dbReference>
<accession>A0A1F4RGS4</accession>
<dbReference type="SMART" id="SM00388">
    <property type="entry name" value="HisKA"/>
    <property type="match status" value="1"/>
</dbReference>
<dbReference type="Gene3D" id="3.30.450.20">
    <property type="entry name" value="PAS domain"/>
    <property type="match status" value="1"/>
</dbReference>
<dbReference type="EC" id="2.7.13.3" evidence="3"/>
<evidence type="ECO:0000256" key="9">
    <source>
        <dbReference type="ARBA" id="ARBA00023012"/>
    </source>
</evidence>
<dbReference type="InterPro" id="IPR036890">
    <property type="entry name" value="HATPase_C_sf"/>
</dbReference>
<sequence>MLSTLTIVNIFSEIFAAGFLLAGVIVFIKNYFSYKKTKDFFFALIFLSLFVYVATTIISQMMFNLGREVSELILVNKIIYVSIVLCSIFVWAFLVERFDLTKLRWSNGFLIGIGGLIIYRILASTVNLIYREGIIEPIVDFSLFVPAKQVFALMWLALALFAFFSAIKSKGGRRTLTMYLASSAVAFLFVLLFSFLYVRFGEPGYLVASWSLILLASLGFLLAELIPMDSFEARQPLRFFRTRLLFKLLLIFVLLIVILFETTTLATINISKDALSKVILSNYSRAAEDVAEEIESSSGEPSLVYLQMLLAKARIKGQGVVFLVDQEGRLISHPDSNRAIQKEDFSGNQAVRQILKKVKGEGEFRDELGSLMVGAYVPINKFGWGVVAQEPMASAYFEMRRLETNSLVFVILGILLTALVGIFFARSIERPIKELTLGTEAVAKGDLRWQVLVNSSDEIGRLAAAFNQMTKDLRDSQERLVLSEKLASLGTMAAGMAHEIKNPLVSIRTFTQILQQKWDDQEFRNKFSSIIPHEIERINRIAESLLKFGRPMKPELAKLEVNLLLDEVLLLFESECKKYNIRVAKKLAELPEITGDAGQLQQVFVNMIKNAIEAMHEKGGELIIKTDLGEVVRLGKIEKQGMKKGEDMVWGEGEALAAPIPVVFIEITDTGEGVSDENLKSLFDPFFTTKMTGTGMGLPITLRIIEEHKGSIKVRSRPGMGTTFIITLPQTINV</sequence>
<dbReference type="Gene3D" id="6.10.340.10">
    <property type="match status" value="1"/>
</dbReference>
<dbReference type="SUPFAM" id="SSF47384">
    <property type="entry name" value="Homodimeric domain of signal transducing histidine kinase"/>
    <property type="match status" value="1"/>
</dbReference>
<feature type="transmembrane region" description="Helical" evidence="10">
    <location>
        <begin position="40"/>
        <end position="58"/>
    </location>
</feature>
<feature type="transmembrane region" description="Helical" evidence="10">
    <location>
        <begin position="107"/>
        <end position="130"/>
    </location>
</feature>
<feature type="domain" description="HAMP" evidence="12">
    <location>
        <begin position="426"/>
        <end position="478"/>
    </location>
</feature>
<dbReference type="InterPro" id="IPR003594">
    <property type="entry name" value="HATPase_dom"/>
</dbReference>
<proteinExistence type="predicted"/>
<dbReference type="InterPro" id="IPR003660">
    <property type="entry name" value="HAMP_dom"/>
</dbReference>
<dbReference type="InterPro" id="IPR003661">
    <property type="entry name" value="HisK_dim/P_dom"/>
</dbReference>
<keyword evidence="9" id="KW-0902">Two-component regulatory system</keyword>
<feature type="domain" description="Histidine kinase" evidence="11">
    <location>
        <begin position="495"/>
        <end position="732"/>
    </location>
</feature>